<feature type="domain" description="EamA" evidence="7">
    <location>
        <begin position="153"/>
        <end position="279"/>
    </location>
</feature>
<dbReference type="Gene3D" id="1.10.3730.20">
    <property type="match status" value="1"/>
</dbReference>
<dbReference type="InterPro" id="IPR000620">
    <property type="entry name" value="EamA_dom"/>
</dbReference>
<dbReference type="RefSeq" id="WP_137098007.1">
    <property type="nucleotide sequence ID" value="NZ_CP039865.1"/>
</dbReference>
<feature type="transmembrane region" description="Helical" evidence="6">
    <location>
        <begin position="267"/>
        <end position="287"/>
    </location>
</feature>
<comment type="subcellular location">
    <subcellularLocation>
        <location evidence="1">Membrane</location>
        <topology evidence="1">Multi-pass membrane protein</topology>
    </subcellularLocation>
</comment>
<feature type="transmembrane region" description="Helical" evidence="6">
    <location>
        <begin position="152"/>
        <end position="170"/>
    </location>
</feature>
<evidence type="ECO:0000256" key="6">
    <source>
        <dbReference type="SAM" id="Phobius"/>
    </source>
</evidence>
<feature type="transmembrane region" description="Helical" evidence="6">
    <location>
        <begin position="127"/>
        <end position="146"/>
    </location>
</feature>
<feature type="domain" description="EamA" evidence="7">
    <location>
        <begin position="11"/>
        <end position="142"/>
    </location>
</feature>
<name>A0A4D7QGA9_9HYPH</name>
<organism evidence="8 9">
    <name type="scientific">Phreatobacter aquaticus</name>
    <dbReference type="NCBI Taxonomy" id="2570229"/>
    <lineage>
        <taxon>Bacteria</taxon>
        <taxon>Pseudomonadati</taxon>
        <taxon>Pseudomonadota</taxon>
        <taxon>Alphaproteobacteria</taxon>
        <taxon>Hyphomicrobiales</taxon>
        <taxon>Phreatobacteraceae</taxon>
        <taxon>Phreatobacter</taxon>
    </lineage>
</organism>
<dbReference type="KEGG" id="paqt:E8L99_02175"/>
<feature type="transmembrane region" description="Helical" evidence="6">
    <location>
        <begin position="42"/>
        <end position="60"/>
    </location>
</feature>
<dbReference type="PANTHER" id="PTHR22911">
    <property type="entry name" value="ACYL-MALONYL CONDENSING ENZYME-RELATED"/>
    <property type="match status" value="1"/>
</dbReference>
<proteinExistence type="inferred from homology"/>
<evidence type="ECO:0000256" key="5">
    <source>
        <dbReference type="ARBA" id="ARBA00023136"/>
    </source>
</evidence>
<keyword evidence="5 6" id="KW-0472">Membrane</keyword>
<accession>A0A4D7QGA9</accession>
<dbReference type="EMBL" id="CP039865">
    <property type="protein sequence ID" value="QCK84673.1"/>
    <property type="molecule type" value="Genomic_DNA"/>
</dbReference>
<comment type="similarity">
    <text evidence="2">Belongs to the drug/metabolite transporter (DMT) superfamily. 10 TMS drug/metabolite exporter (DME) (TC 2.A.7.3) family.</text>
</comment>
<evidence type="ECO:0000256" key="1">
    <source>
        <dbReference type="ARBA" id="ARBA00004141"/>
    </source>
</evidence>
<dbReference type="SUPFAM" id="SSF103481">
    <property type="entry name" value="Multidrug resistance efflux transporter EmrE"/>
    <property type="match status" value="2"/>
</dbReference>
<evidence type="ECO:0000256" key="2">
    <source>
        <dbReference type="ARBA" id="ARBA00009853"/>
    </source>
</evidence>
<reference evidence="8 9" key="1">
    <citation type="submission" date="2019-04" db="EMBL/GenBank/DDBJ databases">
        <title>Phreatobacter aquaticus sp. nov.</title>
        <authorList>
            <person name="Choi A."/>
            <person name="Baek K."/>
        </authorList>
    </citation>
    <scope>NUCLEOTIDE SEQUENCE [LARGE SCALE GENOMIC DNA]</scope>
    <source>
        <strain evidence="8 9">NMCR1094</strain>
    </source>
</reference>
<feature type="transmembrane region" description="Helical" evidence="6">
    <location>
        <begin position="182"/>
        <end position="205"/>
    </location>
</feature>
<dbReference type="Pfam" id="PF00892">
    <property type="entry name" value="EamA"/>
    <property type="match status" value="2"/>
</dbReference>
<dbReference type="GO" id="GO:0016020">
    <property type="term" value="C:membrane"/>
    <property type="evidence" value="ECO:0007669"/>
    <property type="project" value="UniProtKB-SubCell"/>
</dbReference>
<feature type="transmembrane region" description="Helical" evidence="6">
    <location>
        <begin position="104"/>
        <end position="120"/>
    </location>
</feature>
<dbReference type="OrthoDB" id="7165334at2"/>
<dbReference type="PANTHER" id="PTHR22911:SF6">
    <property type="entry name" value="SOLUTE CARRIER FAMILY 35 MEMBER G1"/>
    <property type="match status" value="1"/>
</dbReference>
<sequence>MSDPARRQARLGMASMTLAMALFSINDAFVKAVASDLPVAQIMGVRGVFATLGVLAYLAIARPAGAFAGLMHPLVTVRSLAETLAIVCLIMAFARIPIGDATAISQSVPLVLLPAAAIFLKEKIAPVQWLLVVLGFLGVVLIAKPFSGGFDPAIGLAIITAILFAFRDLTARQMPATVSSSAVTLSTVAVVMIAAGTFALVRGLVPMTATQIGMLAIAGLLLAWGQAAVILAFRLASVADAGPFNYTKTAFALVVGIVAFGEWPDLFSITGGVLVVVSGLAIALGLGRRA</sequence>
<dbReference type="AlphaFoldDB" id="A0A4D7QGA9"/>
<protein>
    <submittedName>
        <fullName evidence="8">DMT family transporter</fullName>
    </submittedName>
</protein>
<gene>
    <name evidence="8" type="ORF">E8L99_02175</name>
</gene>
<feature type="transmembrane region" description="Helical" evidence="6">
    <location>
        <begin position="211"/>
        <end position="233"/>
    </location>
</feature>
<dbReference type="Proteomes" id="UP000298588">
    <property type="component" value="Chromosome"/>
</dbReference>
<evidence type="ECO:0000256" key="4">
    <source>
        <dbReference type="ARBA" id="ARBA00022989"/>
    </source>
</evidence>
<keyword evidence="9" id="KW-1185">Reference proteome</keyword>
<evidence type="ECO:0000259" key="7">
    <source>
        <dbReference type="Pfam" id="PF00892"/>
    </source>
</evidence>
<feature type="transmembrane region" description="Helical" evidence="6">
    <location>
        <begin position="245"/>
        <end position="261"/>
    </location>
</feature>
<evidence type="ECO:0000256" key="3">
    <source>
        <dbReference type="ARBA" id="ARBA00022692"/>
    </source>
</evidence>
<feature type="transmembrane region" description="Helical" evidence="6">
    <location>
        <begin position="80"/>
        <end position="98"/>
    </location>
</feature>
<dbReference type="InterPro" id="IPR037185">
    <property type="entry name" value="EmrE-like"/>
</dbReference>
<evidence type="ECO:0000313" key="8">
    <source>
        <dbReference type="EMBL" id="QCK84673.1"/>
    </source>
</evidence>
<keyword evidence="4 6" id="KW-1133">Transmembrane helix</keyword>
<keyword evidence="3 6" id="KW-0812">Transmembrane</keyword>
<evidence type="ECO:0000313" key="9">
    <source>
        <dbReference type="Proteomes" id="UP000298588"/>
    </source>
</evidence>